<dbReference type="PANTHER" id="PTHR22916:SF3">
    <property type="entry name" value="UDP-GLCNAC:BETAGAL BETA-1,3-N-ACETYLGLUCOSAMINYLTRANSFERASE-LIKE PROTEIN 1"/>
    <property type="match status" value="1"/>
</dbReference>
<dbReference type="AlphaFoldDB" id="A0A318XIW7"/>
<dbReference type="InterPro" id="IPR001173">
    <property type="entry name" value="Glyco_trans_2-like"/>
</dbReference>
<name>A0A318XIW7_9FIRM</name>
<sequence>MCLPLVTIGIINYNCKKFLENCVQSYLKQSYDNIEIIIADDCSTDGSIEVIKELEKNNERIRGIYHNKNSGGPSQAIQEIIREAKGRYFQWLASDDYVEADEVQKLAEYLEKTGKDYAYCNFKIVNENNIVTSQWRYTLPTLDNMVYRIFTNCSGVIPMNGLYRLEFFRKNNITWIIYRNNDHSCDTINSLNFIMNGMKYGMVNEGLIYYRLHDSNCSHNVEQRIKTSLIVYDYIIKNFNEEIYLPDINWKGSSNREQLKNYTIASFLYTRMIDYVRSGGIPQHIKNNISGEKLKECMHTFIDEGMQYIQLGLTQGNVLHNELIEIEKKYKNFFI</sequence>
<comment type="caution">
    <text evidence="2">The sequence shown here is derived from an EMBL/GenBank/DDBJ whole genome shotgun (WGS) entry which is preliminary data.</text>
</comment>
<dbReference type="CDD" id="cd00761">
    <property type="entry name" value="Glyco_tranf_GTA_type"/>
    <property type="match status" value="1"/>
</dbReference>
<protein>
    <submittedName>
        <fullName evidence="2">Glycosyltransferase involved in cell wall biosynthesis</fullName>
    </submittedName>
</protein>
<evidence type="ECO:0000259" key="1">
    <source>
        <dbReference type="Pfam" id="PF00535"/>
    </source>
</evidence>
<accession>A0A318XIW7</accession>
<evidence type="ECO:0000313" key="2">
    <source>
        <dbReference type="EMBL" id="PYG85783.1"/>
    </source>
</evidence>
<reference evidence="2 3" key="1">
    <citation type="submission" date="2018-06" db="EMBL/GenBank/DDBJ databases">
        <title>Genomic Encyclopedia of Type Strains, Phase I: the one thousand microbial genomes (KMG-I) project.</title>
        <authorList>
            <person name="Kyrpides N."/>
        </authorList>
    </citation>
    <scope>NUCLEOTIDE SEQUENCE [LARGE SCALE GENOMIC DNA]</scope>
    <source>
        <strain evidence="2 3">DSM 19573</strain>
    </source>
</reference>
<keyword evidence="3" id="KW-1185">Reference proteome</keyword>
<dbReference type="SUPFAM" id="SSF53448">
    <property type="entry name" value="Nucleotide-diphospho-sugar transferases"/>
    <property type="match status" value="1"/>
</dbReference>
<keyword evidence="2" id="KW-0808">Transferase</keyword>
<evidence type="ECO:0000313" key="3">
    <source>
        <dbReference type="Proteomes" id="UP000248132"/>
    </source>
</evidence>
<dbReference type="Gene3D" id="3.90.550.10">
    <property type="entry name" value="Spore Coat Polysaccharide Biosynthesis Protein SpsA, Chain A"/>
    <property type="match status" value="1"/>
</dbReference>
<dbReference type="GO" id="GO:0016758">
    <property type="term" value="F:hexosyltransferase activity"/>
    <property type="evidence" value="ECO:0007669"/>
    <property type="project" value="UniProtKB-ARBA"/>
</dbReference>
<dbReference type="PANTHER" id="PTHR22916">
    <property type="entry name" value="GLYCOSYLTRANSFERASE"/>
    <property type="match status" value="1"/>
</dbReference>
<organism evidence="2 3">
    <name type="scientific">Ruminiclostridium sufflavum DSM 19573</name>
    <dbReference type="NCBI Taxonomy" id="1121337"/>
    <lineage>
        <taxon>Bacteria</taxon>
        <taxon>Bacillati</taxon>
        <taxon>Bacillota</taxon>
        <taxon>Clostridia</taxon>
        <taxon>Eubacteriales</taxon>
        <taxon>Oscillospiraceae</taxon>
        <taxon>Ruminiclostridium</taxon>
    </lineage>
</organism>
<dbReference type="EMBL" id="QKMR01000023">
    <property type="protein sequence ID" value="PYG85783.1"/>
    <property type="molecule type" value="Genomic_DNA"/>
</dbReference>
<dbReference type="Pfam" id="PF00535">
    <property type="entry name" value="Glycos_transf_2"/>
    <property type="match status" value="1"/>
</dbReference>
<feature type="domain" description="Glycosyltransferase 2-like" evidence="1">
    <location>
        <begin position="7"/>
        <end position="169"/>
    </location>
</feature>
<dbReference type="Proteomes" id="UP000248132">
    <property type="component" value="Unassembled WGS sequence"/>
</dbReference>
<proteinExistence type="predicted"/>
<gene>
    <name evidence="2" type="ORF">LY28_03203</name>
</gene>
<dbReference type="InterPro" id="IPR029044">
    <property type="entry name" value="Nucleotide-diphossugar_trans"/>
</dbReference>
<dbReference type="RefSeq" id="WP_165835603.1">
    <property type="nucleotide sequence ID" value="NZ_QKMR01000023.1"/>
</dbReference>